<organism evidence="1 2">
    <name type="scientific">Paragonimus westermani</name>
    <dbReference type="NCBI Taxonomy" id="34504"/>
    <lineage>
        <taxon>Eukaryota</taxon>
        <taxon>Metazoa</taxon>
        <taxon>Spiralia</taxon>
        <taxon>Lophotrochozoa</taxon>
        <taxon>Platyhelminthes</taxon>
        <taxon>Trematoda</taxon>
        <taxon>Digenea</taxon>
        <taxon>Plagiorchiida</taxon>
        <taxon>Troglotremata</taxon>
        <taxon>Troglotrematidae</taxon>
        <taxon>Paragonimus</taxon>
    </lineage>
</organism>
<dbReference type="Proteomes" id="UP000324629">
    <property type="component" value="Unassembled WGS sequence"/>
</dbReference>
<evidence type="ECO:0000313" key="1">
    <source>
        <dbReference type="EMBL" id="KAA3674663.1"/>
    </source>
</evidence>
<dbReference type="EMBL" id="QNGE01002995">
    <property type="protein sequence ID" value="KAA3674663.1"/>
    <property type="molecule type" value="Genomic_DNA"/>
</dbReference>
<evidence type="ECO:0000313" key="2">
    <source>
        <dbReference type="Proteomes" id="UP000324629"/>
    </source>
</evidence>
<keyword evidence="2" id="KW-1185">Reference proteome</keyword>
<protein>
    <submittedName>
        <fullName evidence="1">Uncharacterized protein</fullName>
    </submittedName>
</protein>
<proteinExistence type="predicted"/>
<gene>
    <name evidence="1" type="ORF">DEA37_0008289</name>
</gene>
<dbReference type="AlphaFoldDB" id="A0A5J4NGT6"/>
<name>A0A5J4NGT6_9TREM</name>
<accession>A0A5J4NGT6</accession>
<comment type="caution">
    <text evidence="1">The sequence shown here is derived from an EMBL/GenBank/DDBJ whole genome shotgun (WGS) entry which is preliminary data.</text>
</comment>
<sequence length="861" mass="96579">MTIILTLTGCGTPVAFIVKCSDWLFSCLAPDGFMDPSEMCDTRRGGLPIVPPGVRIILTCSPTTAVCQRLSRSPIVRVVNYPVGKKFITKKALSSRTALFADDLLNLSHQDEHRIAQPPELVMLLPDLSDLPVVSQPQQAAMPFQHFLESDPEGLQQATALVRARITDPVALRAYEQWPLRHLPLAQKMLAHELHSTSFGFNTTSSQKEFQAWDNYREQLVTTQSLRQLMLCILQQWSIEMETDLISMEYMQHNPAHVTKYHILHYMIPDWTVSWVGLVLHCCLTASHFTWTVEEIKHNYKTTGLRHGFRVDGILKLIGSLRSSELELSRCSTKTVRFGIECELLPYLLLRLLHRAGAFTRTTGGAILCQTDTDGYIAFGHEIVESVLYQVLARDSEATGVHLPLESCVIKLIGELQNYNPVVLRKLGGNKTKSTSRSSPLIDDDTIIPGRARVTFKQVGSRFHALVSVSNPRLNLNSALSSNSRNNRLSARIENNLIQCLLDKSDGDAYKHSTAMNSSQCSILLTEAQSSPVTLRERMLDWISDPDKRAHTRHSLLLTTTANLVNYRLGTTHNSAFAFKMVSYQVSKLALFPDPVNLERALLQLDSLVTDPSQRTTSNQPLLLTGNLDLAIHGVERLEKFVTISSVDLVRQRLKSHILRYVLPRLKRFGESVCRLFKRGGQRGVGASRTLCAGNFEDFSERVYSTHQAATCVLPGPNTTESFVWICGELLYLLGSELDAIRLLSDLAMTFLSFESLTSVDILQLAHLGVGIAIKRRRLSVRDKLLAENIFQLLGTVEAKLNQVSVYPECISYSDLPKEAELMAELNQARAYIRMTYEEKHSCRLPFVDIPLIRRNDGLIS</sequence>
<reference evidence="1 2" key="1">
    <citation type="journal article" date="2019" name="Gigascience">
        <title>Whole-genome sequence of the oriental lung fluke Paragonimus westermani.</title>
        <authorList>
            <person name="Oey H."/>
            <person name="Zakrzewski M."/>
            <person name="Narain K."/>
            <person name="Devi K.R."/>
            <person name="Agatsuma T."/>
            <person name="Nawaratna S."/>
            <person name="Gobert G.N."/>
            <person name="Jones M.K."/>
            <person name="Ragan M.A."/>
            <person name="McManus D.P."/>
            <person name="Krause L."/>
        </authorList>
    </citation>
    <scope>NUCLEOTIDE SEQUENCE [LARGE SCALE GENOMIC DNA]</scope>
    <source>
        <strain evidence="1 2">IND2009</strain>
    </source>
</reference>